<dbReference type="Pfam" id="PF07331">
    <property type="entry name" value="TctB"/>
    <property type="match status" value="1"/>
</dbReference>
<feature type="transmembrane region" description="Helical" evidence="1">
    <location>
        <begin position="39"/>
        <end position="57"/>
    </location>
</feature>
<dbReference type="RefSeq" id="WP_089762149.1">
    <property type="nucleotide sequence ID" value="NZ_FNGO01000033.1"/>
</dbReference>
<feature type="transmembrane region" description="Helical" evidence="1">
    <location>
        <begin position="133"/>
        <end position="154"/>
    </location>
</feature>
<protein>
    <submittedName>
        <fullName evidence="3">Tripartite tricarboxylate transporter TctB family protein</fullName>
    </submittedName>
</protein>
<evidence type="ECO:0000313" key="4">
    <source>
        <dbReference type="Proteomes" id="UP000199476"/>
    </source>
</evidence>
<dbReference type="AlphaFoldDB" id="A0A1G9T2A1"/>
<evidence type="ECO:0000313" key="3">
    <source>
        <dbReference type="EMBL" id="SDM41780.1"/>
    </source>
</evidence>
<evidence type="ECO:0000259" key="2">
    <source>
        <dbReference type="Pfam" id="PF07331"/>
    </source>
</evidence>
<name>A0A1G9T2A1_9FIRM</name>
<keyword evidence="1" id="KW-0812">Transmembrane</keyword>
<keyword evidence="1" id="KW-0472">Membrane</keyword>
<reference evidence="3 4" key="1">
    <citation type="submission" date="2016-10" db="EMBL/GenBank/DDBJ databases">
        <authorList>
            <person name="de Groot N.N."/>
        </authorList>
    </citation>
    <scope>NUCLEOTIDE SEQUENCE [LARGE SCALE GENOMIC DNA]</scope>
    <source>
        <strain evidence="3 4">SLAS-1</strain>
    </source>
</reference>
<keyword evidence="1" id="KW-1133">Transmembrane helix</keyword>
<feature type="transmembrane region" description="Helical" evidence="1">
    <location>
        <begin position="7"/>
        <end position="24"/>
    </location>
</feature>
<accession>A0A1G9T2A1</accession>
<dbReference type="OrthoDB" id="2967877at2"/>
<evidence type="ECO:0000256" key="1">
    <source>
        <dbReference type="SAM" id="Phobius"/>
    </source>
</evidence>
<dbReference type="EMBL" id="FNGO01000033">
    <property type="protein sequence ID" value="SDM41780.1"/>
    <property type="molecule type" value="Genomic_DNA"/>
</dbReference>
<gene>
    <name evidence="3" type="ORF">SAMN04488692_13316</name>
</gene>
<keyword evidence="4" id="KW-1185">Reference proteome</keyword>
<organism evidence="3 4">
    <name type="scientific">Halarsenatibacter silvermanii</name>
    <dbReference type="NCBI Taxonomy" id="321763"/>
    <lineage>
        <taxon>Bacteria</taxon>
        <taxon>Bacillati</taxon>
        <taxon>Bacillota</taxon>
        <taxon>Clostridia</taxon>
        <taxon>Halanaerobiales</taxon>
        <taxon>Halarsenatibacteraceae</taxon>
        <taxon>Halarsenatibacter</taxon>
    </lineage>
</organism>
<dbReference type="STRING" id="321763.SAMN04488692_13316"/>
<proteinExistence type="predicted"/>
<dbReference type="Proteomes" id="UP000199476">
    <property type="component" value="Unassembled WGS sequence"/>
</dbReference>
<dbReference type="InterPro" id="IPR009936">
    <property type="entry name" value="DUF1468"/>
</dbReference>
<feature type="domain" description="DUF1468" evidence="2">
    <location>
        <begin position="7"/>
        <end position="157"/>
    </location>
</feature>
<feature type="transmembrane region" description="Helical" evidence="1">
    <location>
        <begin position="88"/>
        <end position="107"/>
    </location>
</feature>
<sequence length="163" mass="18924">MKAIFEAIFLVFMIIANLFFLLQIEEFPQEGWDELGPAAYPRLILLVMLLILIYLFIRVVIKLLKIRGTGFNFSLNTGRNIIIKYKKVLISILLFLLYIFSINYAGFRLSTFSYLLVTQWILSPRKKKNLPPIIIASLLIGFGIPFFFETYLGVMFPQGILFQ</sequence>